<organism evidence="2 3">
    <name type="scientific">Anaerocolumna aminovalerica</name>
    <dbReference type="NCBI Taxonomy" id="1527"/>
    <lineage>
        <taxon>Bacteria</taxon>
        <taxon>Bacillati</taxon>
        <taxon>Bacillota</taxon>
        <taxon>Clostridia</taxon>
        <taxon>Lachnospirales</taxon>
        <taxon>Lachnospiraceae</taxon>
        <taxon>Anaerocolumna</taxon>
    </lineage>
</organism>
<reference evidence="2 3" key="1">
    <citation type="submission" date="2016-10" db="EMBL/GenBank/DDBJ databases">
        <authorList>
            <person name="de Groot N.N."/>
        </authorList>
    </citation>
    <scope>NUCLEOTIDE SEQUENCE [LARGE SCALE GENOMIC DNA]</scope>
    <source>
        <strain evidence="2 3">DSM 1283</strain>
    </source>
</reference>
<dbReference type="GO" id="GO:0043709">
    <property type="term" value="P:cell adhesion involved in single-species biofilm formation"/>
    <property type="evidence" value="ECO:0007669"/>
    <property type="project" value="TreeGrafter"/>
</dbReference>
<proteinExistence type="predicted"/>
<dbReference type="EMBL" id="FOWD01000017">
    <property type="protein sequence ID" value="SFO31197.1"/>
    <property type="molecule type" value="Genomic_DNA"/>
</dbReference>
<dbReference type="InterPro" id="IPR029787">
    <property type="entry name" value="Nucleotide_cyclase"/>
</dbReference>
<dbReference type="InterPro" id="IPR000160">
    <property type="entry name" value="GGDEF_dom"/>
</dbReference>
<dbReference type="NCBIfam" id="TIGR00254">
    <property type="entry name" value="GGDEF"/>
    <property type="match status" value="1"/>
</dbReference>
<dbReference type="PANTHER" id="PTHR45138:SF9">
    <property type="entry name" value="DIGUANYLATE CYCLASE DGCM-RELATED"/>
    <property type="match status" value="1"/>
</dbReference>
<dbReference type="SUPFAM" id="SSF55073">
    <property type="entry name" value="Nucleotide cyclase"/>
    <property type="match status" value="1"/>
</dbReference>
<gene>
    <name evidence="2" type="ORF">SAMN04489757_11778</name>
</gene>
<accession>A0A1I5G5C4</accession>
<feature type="domain" description="GGDEF" evidence="1">
    <location>
        <begin position="165"/>
        <end position="296"/>
    </location>
</feature>
<dbReference type="OrthoDB" id="9804747at2"/>
<dbReference type="InterPro" id="IPR043128">
    <property type="entry name" value="Rev_trsase/Diguanyl_cyclase"/>
</dbReference>
<dbReference type="GO" id="GO:0005886">
    <property type="term" value="C:plasma membrane"/>
    <property type="evidence" value="ECO:0007669"/>
    <property type="project" value="TreeGrafter"/>
</dbReference>
<dbReference type="Gene3D" id="3.30.70.270">
    <property type="match status" value="1"/>
</dbReference>
<name>A0A1I5G5C4_9FIRM</name>
<keyword evidence="3" id="KW-1185">Reference proteome</keyword>
<evidence type="ECO:0000313" key="2">
    <source>
        <dbReference type="EMBL" id="SFO31197.1"/>
    </source>
</evidence>
<dbReference type="Proteomes" id="UP000198806">
    <property type="component" value="Unassembled WGS sequence"/>
</dbReference>
<evidence type="ECO:0000259" key="1">
    <source>
        <dbReference type="PROSITE" id="PS50887"/>
    </source>
</evidence>
<dbReference type="GO" id="GO:0052621">
    <property type="term" value="F:diguanylate cyclase activity"/>
    <property type="evidence" value="ECO:0007669"/>
    <property type="project" value="TreeGrafter"/>
</dbReference>
<dbReference type="PROSITE" id="PS50887">
    <property type="entry name" value="GGDEF"/>
    <property type="match status" value="1"/>
</dbReference>
<dbReference type="Pfam" id="PF00990">
    <property type="entry name" value="GGDEF"/>
    <property type="match status" value="1"/>
</dbReference>
<dbReference type="AlphaFoldDB" id="A0A1I5G5C4"/>
<dbReference type="SMART" id="SM00267">
    <property type="entry name" value="GGDEF"/>
    <property type="match status" value="1"/>
</dbReference>
<sequence length="296" mass="34951">MYNLKDLESVLKGESSLNQIFDNNRIVYVDNHTICKYINGKVIRTKEKCYSIWEQDEICTNCTSHQAFIEQKQIVKLQYFKNNILLVISLPIFINEVPYVLELIKDITNSMIFHDSIHHENYELRNLINRLNIISEKDPFTDLFNKKYIDKQIKEDIRNAKEKKESYILALIDIDNFKNVNDTYGHIYGDIVIKDIVSIIHKHIDGRDCWAARYGGDEFLLAFCNETYENVQSCCKCITNDINSNSYSRDNKKFKITVSIGIYQFDPQTDTYETLIDNVDTKMYEDKRKYIYNNSK</sequence>
<dbReference type="STRING" id="1527.SAMN04489757_11778"/>
<dbReference type="RefSeq" id="WP_091686951.1">
    <property type="nucleotide sequence ID" value="NZ_BAABFM010000001.1"/>
</dbReference>
<dbReference type="GO" id="GO:1902201">
    <property type="term" value="P:negative regulation of bacterial-type flagellum-dependent cell motility"/>
    <property type="evidence" value="ECO:0007669"/>
    <property type="project" value="TreeGrafter"/>
</dbReference>
<dbReference type="InterPro" id="IPR050469">
    <property type="entry name" value="Diguanylate_Cyclase"/>
</dbReference>
<dbReference type="CDD" id="cd01949">
    <property type="entry name" value="GGDEF"/>
    <property type="match status" value="1"/>
</dbReference>
<dbReference type="PANTHER" id="PTHR45138">
    <property type="entry name" value="REGULATORY COMPONENTS OF SENSORY TRANSDUCTION SYSTEM"/>
    <property type="match status" value="1"/>
</dbReference>
<evidence type="ECO:0000313" key="3">
    <source>
        <dbReference type="Proteomes" id="UP000198806"/>
    </source>
</evidence>
<protein>
    <submittedName>
        <fullName evidence="2">Diguanylate cyclase (GGDEF) domain-containing protein</fullName>
    </submittedName>
</protein>